<evidence type="ECO:0000313" key="6">
    <source>
        <dbReference type="Proteomes" id="UP000032452"/>
    </source>
</evidence>
<reference evidence="5 6" key="1">
    <citation type="submission" date="2015-02" db="EMBL/GenBank/DDBJ databases">
        <title>Draft genome of a novel marine cyanobacterium (Chroococcales) isolated from South Atlantic Ocean.</title>
        <authorList>
            <person name="Rigonato J."/>
            <person name="Alvarenga D.O."/>
            <person name="Branco L.H."/>
            <person name="Varani A.M."/>
            <person name="Brandini F.P."/>
            <person name="Fiore M.F."/>
        </authorList>
    </citation>
    <scope>NUCLEOTIDE SEQUENCE [LARGE SCALE GENOMIC DNA]</scope>
    <source>
        <strain evidence="5 6">CENA595</strain>
    </source>
</reference>
<evidence type="ECO:0000256" key="2">
    <source>
        <dbReference type="ARBA" id="ARBA00022840"/>
    </source>
</evidence>
<organism evidence="5 6">
    <name type="scientific">Aliterella atlantica CENA595</name>
    <dbReference type="NCBI Taxonomy" id="1618023"/>
    <lineage>
        <taxon>Bacteria</taxon>
        <taxon>Bacillati</taxon>
        <taxon>Cyanobacteriota</taxon>
        <taxon>Cyanophyceae</taxon>
        <taxon>Chroococcidiopsidales</taxon>
        <taxon>Aliterellaceae</taxon>
        <taxon>Aliterella</taxon>
    </lineage>
</organism>
<dbReference type="RefSeq" id="WP_045054061.1">
    <property type="nucleotide sequence ID" value="NZ_CAWMDP010000038.1"/>
</dbReference>
<dbReference type="PROSITE" id="PS50011">
    <property type="entry name" value="PROTEIN_KINASE_DOM"/>
    <property type="match status" value="1"/>
</dbReference>
<dbReference type="AlphaFoldDB" id="A0A0D8ZV20"/>
<evidence type="ECO:0000313" key="5">
    <source>
        <dbReference type="EMBL" id="KJH72299.1"/>
    </source>
</evidence>
<keyword evidence="5" id="KW-0808">Transferase</keyword>
<feature type="transmembrane region" description="Helical" evidence="3">
    <location>
        <begin position="373"/>
        <end position="401"/>
    </location>
</feature>
<feature type="transmembrane region" description="Helical" evidence="3">
    <location>
        <begin position="327"/>
        <end position="348"/>
    </location>
</feature>
<keyword evidence="6" id="KW-1185">Reference proteome</keyword>
<dbReference type="SUPFAM" id="SSF56112">
    <property type="entry name" value="Protein kinase-like (PK-like)"/>
    <property type="match status" value="1"/>
</dbReference>
<dbReference type="SMART" id="SM00220">
    <property type="entry name" value="S_TKc"/>
    <property type="match status" value="1"/>
</dbReference>
<sequence>MLQAKQIIHKRYQLQQIIKNSFVRQTWLAVDLATPEQQLVIIKLLAFNLLVQWEEHKLLEREAQVLKQLNHPQIPKFINYFSTNIEDSDRRNTTFSSIDAQSSWFGLVQNYIPGYTLSQLLARGEQFSEEQAKDIAKNVLNILIYLHGQKPQLIHCDIQPSNLILSADGQVYLIDFGTVARQNEDGENTFVVGTYGYTPIEQFSDKAIPASDLYALGATLIHLLTGIMLAELPQQNFQAQLANVELSLAMKKWLSQLVEPAPEKRFATAKLALEALETGALLPQLSIKNNSGQGSLFDTKVPVPAEIQGWNWGAFLLSPFWLVSNRVWIGLLAWVPIVGFSMAIALGAKGNEWAWKSRKWQSIEQFQSHQRKWAIAGIIFGISVNLVVWNLGMLYLLSILIQ</sequence>
<dbReference type="PANTHER" id="PTHR24363">
    <property type="entry name" value="SERINE/THREONINE PROTEIN KINASE"/>
    <property type="match status" value="1"/>
</dbReference>
<protein>
    <submittedName>
        <fullName evidence="5">Serine/threonine protein kinase</fullName>
    </submittedName>
</protein>
<dbReference type="InterPro" id="IPR000719">
    <property type="entry name" value="Prot_kinase_dom"/>
</dbReference>
<proteinExistence type="predicted"/>
<dbReference type="GO" id="GO:0005524">
    <property type="term" value="F:ATP binding"/>
    <property type="evidence" value="ECO:0007669"/>
    <property type="project" value="UniProtKB-KW"/>
</dbReference>
<dbReference type="Proteomes" id="UP000032452">
    <property type="component" value="Unassembled WGS sequence"/>
</dbReference>
<keyword evidence="2" id="KW-0067">ATP-binding</keyword>
<dbReference type="PATRIC" id="fig|1618023.3.peg.3220"/>
<dbReference type="InterPro" id="IPR011009">
    <property type="entry name" value="Kinase-like_dom_sf"/>
</dbReference>
<dbReference type="CDD" id="cd14014">
    <property type="entry name" value="STKc_PknB_like"/>
    <property type="match status" value="1"/>
</dbReference>
<dbReference type="PANTHER" id="PTHR24363:SF7">
    <property type="entry name" value="SERINE_THREONINE-PROTEIN KINASE-LIKE PROTEIN E"/>
    <property type="match status" value="1"/>
</dbReference>
<feature type="domain" description="Protein kinase" evidence="4">
    <location>
        <begin position="12"/>
        <end position="285"/>
    </location>
</feature>
<evidence type="ECO:0000259" key="4">
    <source>
        <dbReference type="PROSITE" id="PS50011"/>
    </source>
</evidence>
<comment type="caution">
    <text evidence="5">The sequence shown here is derived from an EMBL/GenBank/DDBJ whole genome shotgun (WGS) entry which is preliminary data.</text>
</comment>
<keyword evidence="3" id="KW-1133">Transmembrane helix</keyword>
<dbReference type="STRING" id="1618023.UH38_07700"/>
<dbReference type="OrthoDB" id="5518868at2"/>
<evidence type="ECO:0000256" key="3">
    <source>
        <dbReference type="SAM" id="Phobius"/>
    </source>
</evidence>
<keyword evidence="5" id="KW-0418">Kinase</keyword>
<name>A0A0D8ZV20_9CYAN</name>
<evidence type="ECO:0000256" key="1">
    <source>
        <dbReference type="ARBA" id="ARBA00022741"/>
    </source>
</evidence>
<keyword evidence="5" id="KW-0723">Serine/threonine-protein kinase</keyword>
<keyword evidence="3" id="KW-0812">Transmembrane</keyword>
<dbReference type="EMBL" id="JYON01000006">
    <property type="protein sequence ID" value="KJH72299.1"/>
    <property type="molecule type" value="Genomic_DNA"/>
</dbReference>
<dbReference type="Pfam" id="PF00069">
    <property type="entry name" value="Pkinase"/>
    <property type="match status" value="1"/>
</dbReference>
<keyword evidence="1" id="KW-0547">Nucleotide-binding</keyword>
<dbReference type="Gene3D" id="1.10.510.10">
    <property type="entry name" value="Transferase(Phosphotransferase) domain 1"/>
    <property type="match status" value="1"/>
</dbReference>
<dbReference type="GO" id="GO:0004674">
    <property type="term" value="F:protein serine/threonine kinase activity"/>
    <property type="evidence" value="ECO:0007669"/>
    <property type="project" value="UniProtKB-KW"/>
</dbReference>
<keyword evidence="3" id="KW-0472">Membrane</keyword>
<gene>
    <name evidence="5" type="ORF">UH38_07700</name>
</gene>
<accession>A0A0D8ZV20</accession>